<feature type="region of interest" description="Disordered" evidence="1">
    <location>
        <begin position="285"/>
        <end position="357"/>
    </location>
</feature>
<dbReference type="AlphaFoldDB" id="A0A8H2Y2V7"/>
<reference evidence="2" key="1">
    <citation type="submission" date="2021-01" db="EMBL/GenBank/DDBJ databases">
        <authorList>
            <person name="Kaushik A."/>
        </authorList>
    </citation>
    <scope>NUCLEOTIDE SEQUENCE</scope>
    <source>
        <strain evidence="2">AG6-10EEA</strain>
    </source>
</reference>
<sequence length="691" mass="74173">MSTTAQSEVRSMEGSKQEALKALLNSLMPNGQMALPDETNVDKLAEKLDELLASKGGLDAYTNIPRDDQGRPLNEEGLPIMEIIEPVADTNESSETRSPPVDIVSSSTFVSGQAPLSPLPNWALSPAALAARRRERDRILDILEREEEAEFTREAAATHAPTKRNSTVPQPVPATPPRTLDQVIQPSNPSSRPPAGSLPIDSSNKGSSRLSGDLLARASQEAPSTWKPKKQKSVSFVDPPSNDNDRSRALKPELDWGDVIPVQLDARKPGPAKGYGVMKELVVERPMSQPSAIANRVADSDDEDEDEELNEDHDAPEDEDSETEVPKEALGQPETSDDESDADREEAAQSIDIDDTDLDEAMLQREIALAYYARRNQMGADITSGPLFDSTAVNRVTTRGGDQDGSGETPAETSSARFRGSRLPGDPQALINSVVQFGRLVDGELVAAEIADKEVDASIDALTGTGDAGQEDMTEKMIELLRRGDTHTSNNPATVVPKPPAKQALGEASASVSLGSRSPVSQSISPRSTPKQQDIARRLKPHSNPSTSFSIPTNQTSSQKPKIPPPPTSDQPMIIESGFGFDPAFQVAPPPKLAVAKAPAPMSETVKERVMVPAPASATMPEKKRSRFAQTRASGQSSVSQQPTSSSARAKAPAAMGSNIIERVPNASSVVKPPEQPERVSRFRAERSGWM</sequence>
<feature type="region of interest" description="Disordered" evidence="1">
    <location>
        <begin position="484"/>
        <end position="577"/>
    </location>
</feature>
<protein>
    <recommendedName>
        <fullName evidence="4">DUF3835 domain-containing protein</fullName>
    </recommendedName>
</protein>
<feature type="compositionally biased region" description="Basic and acidic residues" evidence="1">
    <location>
        <begin position="243"/>
        <end position="254"/>
    </location>
</feature>
<accession>A0A8H2Y2V7</accession>
<feature type="compositionally biased region" description="Polar residues" evidence="1">
    <location>
        <begin position="543"/>
        <end position="560"/>
    </location>
</feature>
<feature type="compositionally biased region" description="Acidic residues" evidence="1">
    <location>
        <begin position="300"/>
        <end position="323"/>
    </location>
</feature>
<comment type="caution">
    <text evidence="2">The sequence shown here is derived from an EMBL/GenBank/DDBJ whole genome shotgun (WGS) entry which is preliminary data.</text>
</comment>
<evidence type="ECO:0000313" key="3">
    <source>
        <dbReference type="Proteomes" id="UP000663853"/>
    </source>
</evidence>
<name>A0A8H2Y2V7_9AGAM</name>
<organism evidence="2 3">
    <name type="scientific">Rhizoctonia solani</name>
    <dbReference type="NCBI Taxonomy" id="456999"/>
    <lineage>
        <taxon>Eukaryota</taxon>
        <taxon>Fungi</taxon>
        <taxon>Dikarya</taxon>
        <taxon>Basidiomycota</taxon>
        <taxon>Agaricomycotina</taxon>
        <taxon>Agaricomycetes</taxon>
        <taxon>Cantharellales</taxon>
        <taxon>Ceratobasidiaceae</taxon>
        <taxon>Rhizoctonia</taxon>
    </lineage>
</organism>
<dbReference type="EMBL" id="CAJMXA010000668">
    <property type="protein sequence ID" value="CAE6438993.1"/>
    <property type="molecule type" value="Genomic_DNA"/>
</dbReference>
<gene>
    <name evidence="2" type="ORF">RDB_LOCUS34064</name>
</gene>
<feature type="region of interest" description="Disordered" evidence="1">
    <location>
        <begin position="602"/>
        <end position="691"/>
    </location>
</feature>
<proteinExistence type="predicted"/>
<feature type="region of interest" description="Disordered" evidence="1">
    <location>
        <begin position="145"/>
        <end position="273"/>
    </location>
</feature>
<feature type="compositionally biased region" description="Basic and acidic residues" evidence="1">
    <location>
        <begin position="675"/>
        <end position="691"/>
    </location>
</feature>
<evidence type="ECO:0008006" key="4">
    <source>
        <dbReference type="Google" id="ProtNLM"/>
    </source>
</evidence>
<feature type="compositionally biased region" description="Polar residues" evidence="1">
    <location>
        <begin position="200"/>
        <end position="210"/>
    </location>
</feature>
<evidence type="ECO:0000313" key="2">
    <source>
        <dbReference type="EMBL" id="CAE6438993.1"/>
    </source>
</evidence>
<feature type="compositionally biased region" description="Low complexity" evidence="1">
    <location>
        <begin position="634"/>
        <end position="647"/>
    </location>
</feature>
<evidence type="ECO:0000256" key="1">
    <source>
        <dbReference type="SAM" id="MobiDB-lite"/>
    </source>
</evidence>
<dbReference type="Proteomes" id="UP000663853">
    <property type="component" value="Unassembled WGS sequence"/>
</dbReference>
<feature type="compositionally biased region" description="Polar residues" evidence="1">
    <location>
        <begin position="510"/>
        <end position="532"/>
    </location>
</feature>
<feature type="compositionally biased region" description="Acidic residues" evidence="1">
    <location>
        <begin position="335"/>
        <end position="344"/>
    </location>
</feature>
<feature type="region of interest" description="Disordered" evidence="1">
    <location>
        <begin position="396"/>
        <end position="424"/>
    </location>
</feature>